<dbReference type="AlphaFoldDB" id="A0A816MV37"/>
<sequence length="68" mass="8247">MKLLANFLHILLYADVILNRWVCSQCKHFQIYDKFCERGSEAKQMHEDMKDILLISRIYMYYKPTSKN</sequence>
<protein>
    <submittedName>
        <fullName evidence="2">(rape) hypothetical protein</fullName>
    </submittedName>
</protein>
<dbReference type="Proteomes" id="UP001295469">
    <property type="component" value="Chromosome C07"/>
</dbReference>
<name>A0A816MV37_BRANA</name>
<feature type="signal peptide" evidence="1">
    <location>
        <begin position="1"/>
        <end position="26"/>
    </location>
</feature>
<proteinExistence type="predicted"/>
<feature type="chain" id="PRO_5032293325" evidence="1">
    <location>
        <begin position="27"/>
        <end position="68"/>
    </location>
</feature>
<evidence type="ECO:0000256" key="1">
    <source>
        <dbReference type="SAM" id="SignalP"/>
    </source>
</evidence>
<keyword evidence="1" id="KW-0732">Signal</keyword>
<gene>
    <name evidence="2" type="ORF">DARMORV10_C07P34380.1</name>
</gene>
<evidence type="ECO:0000313" key="2">
    <source>
        <dbReference type="EMBL" id="CAF2001832.1"/>
    </source>
</evidence>
<dbReference type="EMBL" id="HG994371">
    <property type="protein sequence ID" value="CAF2001832.1"/>
    <property type="molecule type" value="Genomic_DNA"/>
</dbReference>
<organism evidence="2">
    <name type="scientific">Brassica napus</name>
    <name type="common">Rape</name>
    <dbReference type="NCBI Taxonomy" id="3708"/>
    <lineage>
        <taxon>Eukaryota</taxon>
        <taxon>Viridiplantae</taxon>
        <taxon>Streptophyta</taxon>
        <taxon>Embryophyta</taxon>
        <taxon>Tracheophyta</taxon>
        <taxon>Spermatophyta</taxon>
        <taxon>Magnoliopsida</taxon>
        <taxon>eudicotyledons</taxon>
        <taxon>Gunneridae</taxon>
        <taxon>Pentapetalae</taxon>
        <taxon>rosids</taxon>
        <taxon>malvids</taxon>
        <taxon>Brassicales</taxon>
        <taxon>Brassicaceae</taxon>
        <taxon>Brassiceae</taxon>
        <taxon>Brassica</taxon>
    </lineage>
</organism>
<reference evidence="2" key="1">
    <citation type="submission" date="2021-01" db="EMBL/GenBank/DDBJ databases">
        <authorList>
            <consortium name="Genoscope - CEA"/>
            <person name="William W."/>
        </authorList>
    </citation>
    <scope>NUCLEOTIDE SEQUENCE</scope>
</reference>
<accession>A0A816MV37</accession>